<dbReference type="HOGENOM" id="CLU_027965_1_1_1"/>
<dbReference type="OMA" id="FFEEYEC"/>
<dbReference type="VEuPathDB" id="FungiDB:SCHCODRAFT_01151440"/>
<sequence>MDSPVVILDNGGYTVKAGVVGVHPEPLSPRIVPNAVIRSKGDKETYVGHEYARCSDFSSLHFRLPIEKGFVTDWDAQKAVWDGVFSKECLNVDTQQSTLLLTEPYFNLPNLQRTYDQFIFEEYEFRSYCRRTPASLVPYGSLFAQPGLPPPECSLILDCGFSFSHAIPAINGHVQWNAVRRVDVGGKLLTNHLKELVSFRQWNMMDQTVVMNHVKETCCFVSLDFAQDLERARHDRSTTLSYVLPDLTKSPHGHVKSANDINVDGANDMDVLLMGNERFSVPELLFTPSDIGLDQAGIAHAVASSIGALPDDLQGMFWANIGLVGGCTKFKGFRERLMLELERLAPTDCEVVIYDSDDPITVPYHGAHAFASAPDFDSHTITRASYFEHGSQRHDDDWRPLEAYAQAKGRVRRDTTSGTHEEGDDGGEGGGGGDGQKDTGDDERTTESEASEASSEESAPRKRRKSLRGEGSRGGRGEGSRGGGRGRGGRRRRGAAEGALVAE</sequence>
<evidence type="ECO:0000256" key="7">
    <source>
        <dbReference type="ARBA" id="ARBA00073820"/>
    </source>
</evidence>
<dbReference type="GO" id="GO:0005737">
    <property type="term" value="C:cytoplasm"/>
    <property type="evidence" value="ECO:0007669"/>
    <property type="project" value="UniProtKB-SubCell"/>
</dbReference>
<protein>
    <recommendedName>
        <fullName evidence="3">Actin-like protein ARP6</fullName>
    </recommendedName>
    <alternativeName>
        <fullName evidence="7">Actin-like protein arp6</fullName>
    </alternativeName>
</protein>
<reference evidence="9 10" key="1">
    <citation type="journal article" date="2010" name="Nat. Biotechnol.">
        <title>Genome sequence of the model mushroom Schizophyllum commune.</title>
        <authorList>
            <person name="Ohm R.A."/>
            <person name="de Jong J.F."/>
            <person name="Lugones L.G."/>
            <person name="Aerts A."/>
            <person name="Kothe E."/>
            <person name="Stajich J.E."/>
            <person name="de Vries R.P."/>
            <person name="Record E."/>
            <person name="Levasseur A."/>
            <person name="Baker S.E."/>
            <person name="Bartholomew K.A."/>
            <person name="Coutinho P.M."/>
            <person name="Erdmann S."/>
            <person name="Fowler T.J."/>
            <person name="Gathman A.C."/>
            <person name="Lombard V."/>
            <person name="Henrissat B."/>
            <person name="Knabe N."/>
            <person name="Kuees U."/>
            <person name="Lilly W.W."/>
            <person name="Lindquist E."/>
            <person name="Lucas S."/>
            <person name="Magnuson J.K."/>
            <person name="Piumi F."/>
            <person name="Raudaskoski M."/>
            <person name="Salamov A."/>
            <person name="Schmutz J."/>
            <person name="Schwarze F.W.M.R."/>
            <person name="vanKuyk P.A."/>
            <person name="Horton J.S."/>
            <person name="Grigoriev I.V."/>
            <person name="Woesten H.A.B."/>
        </authorList>
    </citation>
    <scope>NUCLEOTIDE SEQUENCE [LARGE SCALE GENOMIC DNA]</scope>
    <source>
        <strain evidence="10">H4-8 / FGSC 9210</strain>
    </source>
</reference>
<comment type="subunit">
    <text evidence="6">Component of the SWR1 chromatin remodeling complex.</text>
</comment>
<proteinExistence type="inferred from homology"/>
<evidence type="ECO:0000313" key="10">
    <source>
        <dbReference type="Proteomes" id="UP000007431"/>
    </source>
</evidence>
<keyword evidence="4" id="KW-0963">Cytoplasm</keyword>
<evidence type="ECO:0000256" key="1">
    <source>
        <dbReference type="ARBA" id="ARBA00004496"/>
    </source>
</evidence>
<feature type="region of interest" description="Disordered" evidence="8">
    <location>
        <begin position="407"/>
        <end position="503"/>
    </location>
</feature>
<dbReference type="EMBL" id="GL377304">
    <property type="protein sequence ID" value="EFI99704.1"/>
    <property type="molecule type" value="Genomic_DNA"/>
</dbReference>
<evidence type="ECO:0000256" key="5">
    <source>
        <dbReference type="ARBA" id="ARBA00025222"/>
    </source>
</evidence>
<dbReference type="AlphaFoldDB" id="D8PXN0"/>
<feature type="compositionally biased region" description="Basic and acidic residues" evidence="8">
    <location>
        <begin position="467"/>
        <end position="479"/>
    </location>
</feature>
<dbReference type="CDD" id="cd10210">
    <property type="entry name" value="ASKHA_NBD_Arp6"/>
    <property type="match status" value="1"/>
</dbReference>
<comment type="function">
    <text evidence="5">Component of the SWR1 complex which mediates the ATP-dependent exchange of histone H2A for the H2A variant HZT1 leading to transcriptional regulation of selected genes by chromatin remodeling. Involved in chromosome stability.</text>
</comment>
<dbReference type="SUPFAM" id="SSF53067">
    <property type="entry name" value="Actin-like ATPase domain"/>
    <property type="match status" value="2"/>
</dbReference>
<feature type="compositionally biased region" description="Basic and acidic residues" evidence="8">
    <location>
        <begin position="435"/>
        <end position="447"/>
    </location>
</feature>
<organism evidence="10">
    <name type="scientific">Schizophyllum commune (strain H4-8 / FGSC 9210)</name>
    <name type="common">Split gill fungus</name>
    <dbReference type="NCBI Taxonomy" id="578458"/>
    <lineage>
        <taxon>Eukaryota</taxon>
        <taxon>Fungi</taxon>
        <taxon>Dikarya</taxon>
        <taxon>Basidiomycota</taxon>
        <taxon>Agaricomycotina</taxon>
        <taxon>Agaricomycetes</taxon>
        <taxon>Agaricomycetidae</taxon>
        <taxon>Agaricales</taxon>
        <taxon>Schizophyllaceae</taxon>
        <taxon>Schizophyllum</taxon>
    </lineage>
</organism>
<dbReference type="Gene3D" id="3.30.420.40">
    <property type="match status" value="2"/>
</dbReference>
<dbReference type="InterPro" id="IPR043129">
    <property type="entry name" value="ATPase_NBD"/>
</dbReference>
<gene>
    <name evidence="9" type="ORF">SCHCODRAFT_53038</name>
</gene>
<dbReference type="FunCoup" id="D8PXN0">
    <property type="interactions" value="144"/>
</dbReference>
<dbReference type="SMART" id="SM00268">
    <property type="entry name" value="ACTIN"/>
    <property type="match status" value="1"/>
</dbReference>
<dbReference type="InParanoid" id="D8PXN0"/>
<evidence type="ECO:0000256" key="3">
    <source>
        <dbReference type="ARBA" id="ARBA00018633"/>
    </source>
</evidence>
<evidence type="ECO:0000256" key="4">
    <source>
        <dbReference type="ARBA" id="ARBA00022490"/>
    </source>
</evidence>
<comment type="similarity">
    <text evidence="2">Belongs to the actin family. ARP6 subfamily.</text>
</comment>
<dbReference type="InterPro" id="IPR004000">
    <property type="entry name" value="Actin"/>
</dbReference>
<evidence type="ECO:0000256" key="6">
    <source>
        <dbReference type="ARBA" id="ARBA00063309"/>
    </source>
</evidence>
<dbReference type="PANTHER" id="PTHR11937">
    <property type="entry name" value="ACTIN"/>
    <property type="match status" value="1"/>
</dbReference>
<comment type="subcellular location">
    <subcellularLocation>
        <location evidence="1">Cytoplasm</location>
    </subcellularLocation>
</comment>
<dbReference type="eggNOG" id="KOG0680">
    <property type="taxonomic scope" value="Eukaryota"/>
</dbReference>
<dbReference type="Gene3D" id="2.30.36.70">
    <property type="entry name" value="Actin, Chain A, domain 2"/>
    <property type="match status" value="1"/>
</dbReference>
<dbReference type="STRING" id="578458.D8PXN0"/>
<name>D8PXN0_SCHCM</name>
<evidence type="ECO:0000256" key="2">
    <source>
        <dbReference type="ARBA" id="ARBA00005665"/>
    </source>
</evidence>
<dbReference type="Proteomes" id="UP000007431">
    <property type="component" value="Unassembled WGS sequence"/>
</dbReference>
<dbReference type="Gene3D" id="3.90.640.10">
    <property type="entry name" value="Actin, Chain A, domain 4"/>
    <property type="match status" value="1"/>
</dbReference>
<dbReference type="FunFam" id="3.90.640.10:FF:000014">
    <property type="entry name" value="Putative actin-related protein 6"/>
    <property type="match status" value="1"/>
</dbReference>
<dbReference type="Pfam" id="PF00022">
    <property type="entry name" value="Actin"/>
    <property type="match status" value="1"/>
</dbReference>
<accession>D8PXN0</accession>
<keyword evidence="10" id="KW-1185">Reference proteome</keyword>
<evidence type="ECO:0000313" key="9">
    <source>
        <dbReference type="EMBL" id="EFI99704.1"/>
    </source>
</evidence>
<feature type="compositionally biased region" description="Basic and acidic residues" evidence="8">
    <location>
        <begin position="412"/>
        <end position="421"/>
    </location>
</feature>
<dbReference type="GO" id="GO:0005634">
    <property type="term" value="C:nucleus"/>
    <property type="evidence" value="ECO:0007669"/>
    <property type="project" value="UniProtKB-ARBA"/>
</dbReference>
<evidence type="ECO:0000256" key="8">
    <source>
        <dbReference type="SAM" id="MobiDB-lite"/>
    </source>
</evidence>